<accession>A0AAU0F0F9</accession>
<dbReference type="AlphaFoldDB" id="A0AAU0F0F9"/>
<evidence type="ECO:0000313" key="1">
    <source>
        <dbReference type="EMBL" id="WOC51413.1"/>
    </source>
</evidence>
<name>A0AAU0F0F9_9FLAO</name>
<dbReference type="EMBL" id="CP136426">
    <property type="protein sequence ID" value="WOC51413.1"/>
    <property type="molecule type" value="Genomic_DNA"/>
</dbReference>
<protein>
    <recommendedName>
        <fullName evidence="3">DUF2851 family protein</fullName>
    </recommendedName>
</protein>
<dbReference type="RefSeq" id="WP_327985047.1">
    <property type="nucleotide sequence ID" value="NZ_CP136426.1"/>
</dbReference>
<organism evidence="1 2">
    <name type="scientific">Bergeyella porcorum</name>
    <dbReference type="NCBI Taxonomy" id="1735111"/>
    <lineage>
        <taxon>Bacteria</taxon>
        <taxon>Pseudomonadati</taxon>
        <taxon>Bacteroidota</taxon>
        <taxon>Flavobacteriia</taxon>
        <taxon>Flavobacteriales</taxon>
        <taxon>Weeksellaceae</taxon>
        <taxon>Bergeyella</taxon>
    </lineage>
</organism>
<dbReference type="InterPro" id="IPR021272">
    <property type="entry name" value="DUF2851"/>
</dbReference>
<dbReference type="Pfam" id="PF11013">
    <property type="entry name" value="DUF2851"/>
    <property type="match status" value="1"/>
</dbReference>
<evidence type="ECO:0000313" key="2">
    <source>
        <dbReference type="Proteomes" id="UP001432059"/>
    </source>
</evidence>
<sequence>MTEQLIQYLWNFKCFNSFNFKDTNGNALEILDFGTWNHQAGPDFLMAKIKMNGLILVGNIEIHLKSSDWLAHHHSHNPDYSNIILHAVFQHDKEIDVLSKNNIPTLELKHYIDDSTLSRYETLSKKSSFIPCENLFEPQHIPFQFTEELMLAKLNEKSIEIEQSLAQHKNNYEAVLFHYMAYAFGLKINAAIFKQMAESVDFSIINKTKQNLLQLEALLLGMAGWLGSSNDEMTALWKREFDFLQAKFQLSIVPVRPKFLRLRPPNFPTIRLSQLANLYHSQPNLFSKIIDTQNIKDLMDIFSSVSASEYWDYRYNFGEASTIKKPKLLSKSFIEILILNCILPIKYTYHKHHDAEIADEILELYRQIPPESNSITQQWKGLQMPISNALDSQVFLWLHKTFCERKKCLNCGIGFNLLKQKK</sequence>
<dbReference type="KEGG" id="bpor:BPO_0766"/>
<proteinExistence type="predicted"/>
<evidence type="ECO:0008006" key="3">
    <source>
        <dbReference type="Google" id="ProtNLM"/>
    </source>
</evidence>
<gene>
    <name evidence="1" type="ORF">BPO_0766</name>
</gene>
<keyword evidence="2" id="KW-1185">Reference proteome</keyword>
<dbReference type="Proteomes" id="UP001432059">
    <property type="component" value="Chromosome"/>
</dbReference>
<reference evidence="1" key="1">
    <citation type="submission" date="2023-10" db="EMBL/GenBank/DDBJ databases">
        <title>Characterization and whole genome sequencing of a novel strain of Bergeyella porcorum QD2021 isolated from pig.</title>
        <authorList>
            <person name="Liu G."/>
            <person name="Chen C."/>
            <person name="Han X."/>
        </authorList>
    </citation>
    <scope>NUCLEOTIDE SEQUENCE</scope>
    <source>
        <strain evidence="1">QD2021</strain>
    </source>
</reference>